<feature type="region of interest" description="Disordered" evidence="1">
    <location>
        <begin position="101"/>
        <end position="122"/>
    </location>
</feature>
<protein>
    <submittedName>
        <fullName evidence="3">DUF805 domain-containing protein</fullName>
    </submittedName>
</protein>
<dbReference type="PANTHER" id="PTHR34980:SF2">
    <property type="entry name" value="INNER MEMBRANE PROTEIN YHAH-RELATED"/>
    <property type="match status" value="1"/>
</dbReference>
<comment type="caution">
    <text evidence="3">The sequence shown here is derived from an EMBL/GenBank/DDBJ whole genome shotgun (WGS) entry which is preliminary data.</text>
</comment>
<evidence type="ECO:0000313" key="4">
    <source>
        <dbReference type="Proteomes" id="UP000326554"/>
    </source>
</evidence>
<dbReference type="GO" id="GO:0005886">
    <property type="term" value="C:plasma membrane"/>
    <property type="evidence" value="ECO:0007669"/>
    <property type="project" value="TreeGrafter"/>
</dbReference>
<gene>
    <name evidence="3" type="ORF">F3S47_09720</name>
</gene>
<dbReference type="AlphaFoldDB" id="A0A5J5GI54"/>
<keyword evidence="4" id="KW-1185">Reference proteome</keyword>
<evidence type="ECO:0000256" key="1">
    <source>
        <dbReference type="SAM" id="MobiDB-lite"/>
    </source>
</evidence>
<sequence>MNFEQAIRTAVQQRYADFQGRSRRAEYWYFALMMFVLNLISQAIGGVIALLIGLVSLLLLIPGIAVTVRRLHDLDKSGWFALLLLIPIVNIVLILIWFTQPGTKGPNRYGPDPVGAETPAST</sequence>
<evidence type="ECO:0000256" key="2">
    <source>
        <dbReference type="SAM" id="Phobius"/>
    </source>
</evidence>
<keyword evidence="2" id="KW-1133">Transmembrane helix</keyword>
<dbReference type="Proteomes" id="UP000326554">
    <property type="component" value="Unassembled WGS sequence"/>
</dbReference>
<keyword evidence="2" id="KW-0812">Transmembrane</keyword>
<organism evidence="3 4">
    <name type="scientific">Histidinibacterium aquaticum</name>
    <dbReference type="NCBI Taxonomy" id="2613962"/>
    <lineage>
        <taxon>Bacteria</taxon>
        <taxon>Pseudomonadati</taxon>
        <taxon>Pseudomonadota</taxon>
        <taxon>Alphaproteobacteria</taxon>
        <taxon>Rhodobacterales</taxon>
        <taxon>Paracoccaceae</taxon>
        <taxon>Histidinibacterium</taxon>
    </lineage>
</organism>
<evidence type="ECO:0000313" key="3">
    <source>
        <dbReference type="EMBL" id="KAA9007797.1"/>
    </source>
</evidence>
<dbReference type="EMBL" id="VYQE01000003">
    <property type="protein sequence ID" value="KAA9007797.1"/>
    <property type="molecule type" value="Genomic_DNA"/>
</dbReference>
<feature type="transmembrane region" description="Helical" evidence="2">
    <location>
        <begin position="27"/>
        <end position="44"/>
    </location>
</feature>
<feature type="transmembrane region" description="Helical" evidence="2">
    <location>
        <begin position="80"/>
        <end position="99"/>
    </location>
</feature>
<accession>A0A5J5GI54</accession>
<keyword evidence="2" id="KW-0472">Membrane</keyword>
<proteinExistence type="predicted"/>
<dbReference type="PANTHER" id="PTHR34980">
    <property type="entry name" value="INNER MEMBRANE PROTEIN-RELATED-RELATED"/>
    <property type="match status" value="1"/>
</dbReference>
<dbReference type="RefSeq" id="WP_150445079.1">
    <property type="nucleotide sequence ID" value="NZ_VYQE01000003.1"/>
</dbReference>
<dbReference type="InterPro" id="IPR008523">
    <property type="entry name" value="DUF805"/>
</dbReference>
<dbReference type="Pfam" id="PF05656">
    <property type="entry name" value="DUF805"/>
    <property type="match status" value="1"/>
</dbReference>
<name>A0A5J5GI54_9RHOB</name>
<reference evidence="3 4" key="1">
    <citation type="submission" date="2019-09" db="EMBL/GenBank/DDBJ databases">
        <authorList>
            <person name="Park J.-S."/>
            <person name="Choi H.-J."/>
        </authorList>
    </citation>
    <scope>NUCLEOTIDE SEQUENCE [LARGE SCALE GENOMIC DNA]</scope>
    <source>
        <strain evidence="3 4">176SS1-4</strain>
    </source>
</reference>